<feature type="compositionally biased region" description="Basic residues" evidence="1">
    <location>
        <begin position="122"/>
        <end position="131"/>
    </location>
</feature>
<gene>
    <name evidence="2" type="ORF">RHIMIDRAFT_137436</name>
</gene>
<name>A0A2G4SVK7_RHIZD</name>
<protein>
    <submittedName>
        <fullName evidence="2">Uncharacterized protein</fullName>
    </submittedName>
</protein>
<dbReference type="RefSeq" id="XP_023466515.1">
    <property type="nucleotide sequence ID" value="XM_023605633.1"/>
</dbReference>
<proteinExistence type="predicted"/>
<reference evidence="2 3" key="1">
    <citation type="journal article" date="2016" name="Proc. Natl. Acad. Sci. U.S.A.">
        <title>Lipid metabolic changes in an early divergent fungus govern the establishment of a mutualistic symbiosis with endobacteria.</title>
        <authorList>
            <person name="Lastovetsky O.A."/>
            <person name="Gaspar M.L."/>
            <person name="Mondo S.J."/>
            <person name="LaButti K.M."/>
            <person name="Sandor L."/>
            <person name="Grigoriev I.V."/>
            <person name="Henry S.A."/>
            <person name="Pawlowska T.E."/>
        </authorList>
    </citation>
    <scope>NUCLEOTIDE SEQUENCE [LARGE SCALE GENOMIC DNA]</scope>
    <source>
        <strain evidence="2 3">ATCC 52813</strain>
    </source>
</reference>
<feature type="compositionally biased region" description="Polar residues" evidence="1">
    <location>
        <begin position="132"/>
        <end position="148"/>
    </location>
</feature>
<dbReference type="GeneID" id="35436623"/>
<dbReference type="Proteomes" id="UP000242254">
    <property type="component" value="Unassembled WGS sequence"/>
</dbReference>
<feature type="region of interest" description="Disordered" evidence="1">
    <location>
        <begin position="119"/>
        <end position="148"/>
    </location>
</feature>
<evidence type="ECO:0000313" key="2">
    <source>
        <dbReference type="EMBL" id="PHZ12807.1"/>
    </source>
</evidence>
<dbReference type="EMBL" id="KZ303849">
    <property type="protein sequence ID" value="PHZ12807.1"/>
    <property type="molecule type" value="Genomic_DNA"/>
</dbReference>
<organism evidence="2 3">
    <name type="scientific">Rhizopus microsporus ATCC 52813</name>
    <dbReference type="NCBI Taxonomy" id="1340429"/>
    <lineage>
        <taxon>Eukaryota</taxon>
        <taxon>Fungi</taxon>
        <taxon>Fungi incertae sedis</taxon>
        <taxon>Mucoromycota</taxon>
        <taxon>Mucoromycotina</taxon>
        <taxon>Mucoromycetes</taxon>
        <taxon>Mucorales</taxon>
        <taxon>Mucorineae</taxon>
        <taxon>Rhizopodaceae</taxon>
        <taxon>Rhizopus</taxon>
    </lineage>
</organism>
<keyword evidence="3" id="KW-1185">Reference proteome</keyword>
<sequence length="148" mass="17656">MSYKSLSLSLLLFLFFFFFSLCCRSLQSFLNYYYYTLSMFSSWLSSWYHQPQQIQEPFNDHYEPLDEDWIKVKTTKERQPAQDPTDERTEAKEERTEKEAPIVEKKISRQERRAQLRLAAKEKKKQARNALRKSTNCILSSGPLSIDH</sequence>
<evidence type="ECO:0000313" key="3">
    <source>
        <dbReference type="Proteomes" id="UP000242254"/>
    </source>
</evidence>
<accession>A0A2G4SVK7</accession>
<feature type="region of interest" description="Disordered" evidence="1">
    <location>
        <begin position="74"/>
        <end position="104"/>
    </location>
</feature>
<evidence type="ECO:0000256" key="1">
    <source>
        <dbReference type="SAM" id="MobiDB-lite"/>
    </source>
</evidence>
<dbReference type="AlphaFoldDB" id="A0A2G4SVK7"/>